<dbReference type="AlphaFoldDB" id="A0A8X6GGA5"/>
<gene>
    <name evidence="1" type="ORF">TNCT_219771</name>
</gene>
<accession>A0A8X6GGA5</accession>
<organism evidence="1 2">
    <name type="scientific">Trichonephila clavata</name>
    <name type="common">Joro spider</name>
    <name type="synonym">Nephila clavata</name>
    <dbReference type="NCBI Taxonomy" id="2740835"/>
    <lineage>
        <taxon>Eukaryota</taxon>
        <taxon>Metazoa</taxon>
        <taxon>Ecdysozoa</taxon>
        <taxon>Arthropoda</taxon>
        <taxon>Chelicerata</taxon>
        <taxon>Arachnida</taxon>
        <taxon>Araneae</taxon>
        <taxon>Araneomorphae</taxon>
        <taxon>Entelegynae</taxon>
        <taxon>Araneoidea</taxon>
        <taxon>Nephilidae</taxon>
        <taxon>Trichonephila</taxon>
    </lineage>
</organism>
<comment type="caution">
    <text evidence="1">The sequence shown here is derived from an EMBL/GenBank/DDBJ whole genome shotgun (WGS) entry which is preliminary data.</text>
</comment>
<evidence type="ECO:0000313" key="2">
    <source>
        <dbReference type="Proteomes" id="UP000887116"/>
    </source>
</evidence>
<reference evidence="1" key="1">
    <citation type="submission" date="2020-07" db="EMBL/GenBank/DDBJ databases">
        <title>Multicomponent nature underlies the extraordinary mechanical properties of spider dragline silk.</title>
        <authorList>
            <person name="Kono N."/>
            <person name="Nakamura H."/>
            <person name="Mori M."/>
            <person name="Yoshida Y."/>
            <person name="Ohtoshi R."/>
            <person name="Malay A.D."/>
            <person name="Moran D.A.P."/>
            <person name="Tomita M."/>
            <person name="Numata K."/>
            <person name="Arakawa K."/>
        </authorList>
    </citation>
    <scope>NUCLEOTIDE SEQUENCE</scope>
</reference>
<keyword evidence="2" id="KW-1185">Reference proteome</keyword>
<sequence>MSFDCMFLQGYWMMKDNIVMICSTVPKKKDEDNIVMDVHGAILLLLRILAKSKIIEGPLSTKAKKIMILICFH</sequence>
<name>A0A8X6GGA5_TRICU</name>
<evidence type="ECO:0000313" key="1">
    <source>
        <dbReference type="EMBL" id="GFQ66414.1"/>
    </source>
</evidence>
<protein>
    <submittedName>
        <fullName evidence="1">Uncharacterized protein</fullName>
    </submittedName>
</protein>
<proteinExistence type="predicted"/>
<dbReference type="EMBL" id="BMAO01010325">
    <property type="protein sequence ID" value="GFQ66414.1"/>
    <property type="molecule type" value="Genomic_DNA"/>
</dbReference>
<dbReference type="Proteomes" id="UP000887116">
    <property type="component" value="Unassembled WGS sequence"/>
</dbReference>